<dbReference type="Proteomes" id="UP000664940">
    <property type="component" value="Unassembled WGS sequence"/>
</dbReference>
<comment type="caution">
    <text evidence="2">The sequence shown here is derived from an EMBL/GenBank/DDBJ whole genome shotgun (WGS) entry which is preliminary data.</text>
</comment>
<organism evidence="2 3">
    <name type="scientific">Phyllostomus discolor</name>
    <name type="common">pale spear-nosed bat</name>
    <dbReference type="NCBI Taxonomy" id="89673"/>
    <lineage>
        <taxon>Eukaryota</taxon>
        <taxon>Metazoa</taxon>
        <taxon>Chordata</taxon>
        <taxon>Craniata</taxon>
        <taxon>Vertebrata</taxon>
        <taxon>Euteleostomi</taxon>
        <taxon>Mammalia</taxon>
        <taxon>Eutheria</taxon>
        <taxon>Laurasiatheria</taxon>
        <taxon>Chiroptera</taxon>
        <taxon>Yangochiroptera</taxon>
        <taxon>Phyllostomidae</taxon>
        <taxon>Phyllostominae</taxon>
        <taxon>Phyllostomus</taxon>
    </lineage>
</organism>
<evidence type="ECO:0000313" key="3">
    <source>
        <dbReference type="Proteomes" id="UP000664940"/>
    </source>
</evidence>
<evidence type="ECO:0000313" key="2">
    <source>
        <dbReference type="EMBL" id="KAF6125129.1"/>
    </source>
</evidence>
<reference evidence="2 3" key="1">
    <citation type="journal article" date="2020" name="Nature">
        <title>Six reference-quality genomes reveal evolution of bat adaptations.</title>
        <authorList>
            <person name="Jebb D."/>
            <person name="Huang Z."/>
            <person name="Pippel M."/>
            <person name="Hughes G.M."/>
            <person name="Lavrichenko K."/>
            <person name="Devanna P."/>
            <person name="Winkler S."/>
            <person name="Jermiin L.S."/>
            <person name="Skirmuntt E.C."/>
            <person name="Katzourakis A."/>
            <person name="Burkitt-Gray L."/>
            <person name="Ray D.A."/>
            <person name="Sullivan K.A.M."/>
            <person name="Roscito J.G."/>
            <person name="Kirilenko B.M."/>
            <person name="Davalos L.M."/>
            <person name="Corthals A.P."/>
            <person name="Power M.L."/>
            <person name="Jones G."/>
            <person name="Ransome R.D."/>
            <person name="Dechmann D.K.N."/>
            <person name="Locatelli A.G."/>
            <person name="Puechmaille S.J."/>
            <person name="Fedrigo O."/>
            <person name="Jarvis E.D."/>
            <person name="Hiller M."/>
            <person name="Vernes S.C."/>
            <person name="Myers E.W."/>
            <person name="Teeling E.C."/>
        </authorList>
    </citation>
    <scope>NUCLEOTIDE SEQUENCE [LARGE SCALE GENOMIC DNA]</scope>
    <source>
        <strain evidence="2">Bat1K_MPI-CBG_1</strain>
    </source>
</reference>
<proteinExistence type="predicted"/>
<evidence type="ECO:0000256" key="1">
    <source>
        <dbReference type="SAM" id="MobiDB-lite"/>
    </source>
</evidence>
<sequence>MLREALGLGQRQGQPGQDPGQLPAHALPPRKAGRFCRILDLFRWSALLWNLLTLWDQTDVSESRESSSLFLGFSVQRGRLSFLPQPESAWGACSLSGLISQISVCMPVRACVIPPFAAWLMGQNGACHGIRAQAHTLCSAKFPREKLKMSSLISIDRDA</sequence>
<dbReference type="AlphaFoldDB" id="A0A834B9P4"/>
<gene>
    <name evidence="2" type="ORF">HJG60_009674</name>
</gene>
<name>A0A834B9P4_9CHIR</name>
<dbReference type="EMBL" id="JABVXQ010000002">
    <property type="protein sequence ID" value="KAF6125129.1"/>
    <property type="molecule type" value="Genomic_DNA"/>
</dbReference>
<accession>A0A834B9P4</accession>
<feature type="region of interest" description="Disordered" evidence="1">
    <location>
        <begin position="1"/>
        <end position="24"/>
    </location>
</feature>
<protein>
    <submittedName>
        <fullName evidence="2">Uncharacterized protein</fullName>
    </submittedName>
</protein>
<feature type="compositionally biased region" description="Low complexity" evidence="1">
    <location>
        <begin position="1"/>
        <end position="23"/>
    </location>
</feature>